<organism evidence="1 2">
    <name type="scientific">Amazona collaria</name>
    <name type="common">yellow-billed parrot</name>
    <dbReference type="NCBI Taxonomy" id="241587"/>
    <lineage>
        <taxon>Eukaryota</taxon>
        <taxon>Metazoa</taxon>
        <taxon>Chordata</taxon>
        <taxon>Craniata</taxon>
        <taxon>Vertebrata</taxon>
        <taxon>Euteleostomi</taxon>
        <taxon>Archelosauria</taxon>
        <taxon>Archosauria</taxon>
        <taxon>Dinosauria</taxon>
        <taxon>Saurischia</taxon>
        <taxon>Theropoda</taxon>
        <taxon>Coelurosauria</taxon>
        <taxon>Aves</taxon>
        <taxon>Neognathae</taxon>
        <taxon>Neoaves</taxon>
        <taxon>Telluraves</taxon>
        <taxon>Australaves</taxon>
        <taxon>Psittaciformes</taxon>
        <taxon>Psittacidae</taxon>
        <taxon>Amazona</taxon>
    </lineage>
</organism>
<keyword evidence="2" id="KW-1185">Reference proteome</keyword>
<reference evidence="1" key="1">
    <citation type="submission" date="2025-08" db="UniProtKB">
        <authorList>
            <consortium name="Ensembl"/>
        </authorList>
    </citation>
    <scope>IDENTIFICATION</scope>
</reference>
<proteinExistence type="predicted"/>
<evidence type="ECO:0000313" key="2">
    <source>
        <dbReference type="Proteomes" id="UP000694522"/>
    </source>
</evidence>
<evidence type="ECO:0000313" key="1">
    <source>
        <dbReference type="Ensembl" id="ENSACOP00000022263.1"/>
    </source>
</evidence>
<name>A0A8B9GEL3_9PSIT</name>
<reference evidence="1" key="2">
    <citation type="submission" date="2025-09" db="UniProtKB">
        <authorList>
            <consortium name="Ensembl"/>
        </authorList>
    </citation>
    <scope>IDENTIFICATION</scope>
</reference>
<protein>
    <submittedName>
        <fullName evidence="1">Uncharacterized protein</fullName>
    </submittedName>
</protein>
<dbReference type="AlphaFoldDB" id="A0A8B9GEL3"/>
<accession>A0A8B9GEL3</accession>
<dbReference type="Proteomes" id="UP000694522">
    <property type="component" value="Unplaced"/>
</dbReference>
<sequence>MLSFPELHFNMDNSCLKVLVCGFKTEVLWQGDYVTLVQCECHCKSWLEKLSKTQFGVLESSILYCSAEHTRESFHKGERPHYLPAAALYLAYSCIFTAFP</sequence>
<dbReference type="Ensembl" id="ENSACOT00000023044.1">
    <property type="protein sequence ID" value="ENSACOP00000022263.1"/>
    <property type="gene ID" value="ENSACOG00000015173.1"/>
</dbReference>